<proteinExistence type="predicted"/>
<name>A0ACB6RXB0_9PLEO</name>
<accession>A0ACB6RXB0</accession>
<comment type="caution">
    <text evidence="1">The sequence shown here is derived from an EMBL/GenBank/DDBJ whole genome shotgun (WGS) entry which is preliminary data.</text>
</comment>
<sequence>RWDYSVDAPIFVFHTSDSIASSNKRPVISFSGLRETFLTVRGSLISRITLHTEVLQPSQFELAHTSQHADVIAVWQRNPMAEVGVNRIVDLDLESYPVLPHLTLESDAGTHPVYDRRAVDIRKAFCRTWVAGFIIGKQVGDTELFKRYADAYWERLAFGSEESPENIESRRGLTPEQRHTHKLDDQKDWGRYRDGVANRQRLALMPSRWVFREYPQLEFQGNRSNSEPSQETCFKQRRNQLRSAQIVPHPQNLTVPVRATSTCFRKRRSSGVQMVYYWLRTIAPPVALFEGLEDITCIIFSFLRWVGKALSCGVGCEAGKGTEDCRGVA</sequence>
<evidence type="ECO:0000313" key="1">
    <source>
        <dbReference type="EMBL" id="KAF2626660.1"/>
    </source>
</evidence>
<feature type="non-terminal residue" evidence="1">
    <location>
        <position position="1"/>
    </location>
</feature>
<gene>
    <name evidence="1" type="ORF">BU25DRAFT_471649</name>
</gene>
<dbReference type="EMBL" id="MU006720">
    <property type="protein sequence ID" value="KAF2626660.1"/>
    <property type="molecule type" value="Genomic_DNA"/>
</dbReference>
<evidence type="ECO:0000313" key="2">
    <source>
        <dbReference type="Proteomes" id="UP000799754"/>
    </source>
</evidence>
<organism evidence="1 2">
    <name type="scientific">Macroventuria anomochaeta</name>
    <dbReference type="NCBI Taxonomy" id="301207"/>
    <lineage>
        <taxon>Eukaryota</taxon>
        <taxon>Fungi</taxon>
        <taxon>Dikarya</taxon>
        <taxon>Ascomycota</taxon>
        <taxon>Pezizomycotina</taxon>
        <taxon>Dothideomycetes</taxon>
        <taxon>Pleosporomycetidae</taxon>
        <taxon>Pleosporales</taxon>
        <taxon>Pleosporineae</taxon>
        <taxon>Didymellaceae</taxon>
        <taxon>Macroventuria</taxon>
    </lineage>
</organism>
<reference evidence="1" key="1">
    <citation type="journal article" date="2020" name="Stud. Mycol.">
        <title>101 Dothideomycetes genomes: a test case for predicting lifestyles and emergence of pathogens.</title>
        <authorList>
            <person name="Haridas S."/>
            <person name="Albert R."/>
            <person name="Binder M."/>
            <person name="Bloem J."/>
            <person name="Labutti K."/>
            <person name="Salamov A."/>
            <person name="Andreopoulos B."/>
            <person name="Baker S."/>
            <person name="Barry K."/>
            <person name="Bills G."/>
            <person name="Bluhm B."/>
            <person name="Cannon C."/>
            <person name="Castanera R."/>
            <person name="Culley D."/>
            <person name="Daum C."/>
            <person name="Ezra D."/>
            <person name="Gonzalez J."/>
            <person name="Henrissat B."/>
            <person name="Kuo A."/>
            <person name="Liang C."/>
            <person name="Lipzen A."/>
            <person name="Lutzoni F."/>
            <person name="Magnuson J."/>
            <person name="Mondo S."/>
            <person name="Nolan M."/>
            <person name="Ohm R."/>
            <person name="Pangilinan J."/>
            <person name="Park H.-J."/>
            <person name="Ramirez L."/>
            <person name="Alfaro M."/>
            <person name="Sun H."/>
            <person name="Tritt A."/>
            <person name="Yoshinaga Y."/>
            <person name="Zwiers L.-H."/>
            <person name="Turgeon B."/>
            <person name="Goodwin S."/>
            <person name="Spatafora J."/>
            <person name="Crous P."/>
            <person name="Grigoriev I."/>
        </authorList>
    </citation>
    <scope>NUCLEOTIDE SEQUENCE</scope>
    <source>
        <strain evidence="1">CBS 525.71</strain>
    </source>
</reference>
<protein>
    <submittedName>
        <fullName evidence="1">Uncharacterized protein</fullName>
    </submittedName>
</protein>
<dbReference type="Proteomes" id="UP000799754">
    <property type="component" value="Unassembled WGS sequence"/>
</dbReference>
<keyword evidence="2" id="KW-1185">Reference proteome</keyword>